<dbReference type="InterPro" id="IPR020904">
    <property type="entry name" value="Sc_DH/Rdtase_CS"/>
</dbReference>
<dbReference type="SMART" id="SM00822">
    <property type="entry name" value="PKS_KR"/>
    <property type="match status" value="1"/>
</dbReference>
<organism evidence="5 6">
    <name type="scientific">Auritidibacter ignavus</name>
    <dbReference type="NCBI Taxonomy" id="678932"/>
    <lineage>
        <taxon>Bacteria</taxon>
        <taxon>Bacillati</taxon>
        <taxon>Actinomycetota</taxon>
        <taxon>Actinomycetes</taxon>
        <taxon>Micrococcales</taxon>
        <taxon>Micrococcaceae</taxon>
        <taxon>Auritidibacter</taxon>
    </lineage>
</organism>
<name>A0AAJ6AJ25_9MICC</name>
<evidence type="ECO:0000259" key="4">
    <source>
        <dbReference type="SMART" id="SM00822"/>
    </source>
</evidence>
<gene>
    <name evidence="5" type="ORF">QDX21_11695</name>
</gene>
<dbReference type="GO" id="GO:0016020">
    <property type="term" value="C:membrane"/>
    <property type="evidence" value="ECO:0007669"/>
    <property type="project" value="TreeGrafter"/>
</dbReference>
<dbReference type="EMBL" id="CP122566">
    <property type="protein sequence ID" value="WGH92942.1"/>
    <property type="molecule type" value="Genomic_DNA"/>
</dbReference>
<dbReference type="AlphaFoldDB" id="A0AAJ6AJ25"/>
<reference evidence="5 6" key="1">
    <citation type="submission" date="2023-03" db="EMBL/GenBank/DDBJ databases">
        <title>Complete genome sequences of several Auritidibacter ignavus strains isolated from ear infections.</title>
        <authorList>
            <person name="Baehr T."/>
            <person name="Baumhoegger A.M."/>
        </authorList>
    </citation>
    <scope>NUCLEOTIDE SEQUENCE [LARGE SCALE GENOMIC DNA]</scope>
    <source>
        <strain evidence="5 6">BABAE-6</strain>
    </source>
</reference>
<evidence type="ECO:0000256" key="2">
    <source>
        <dbReference type="ARBA" id="ARBA00023002"/>
    </source>
</evidence>
<dbReference type="PROSITE" id="PS00061">
    <property type="entry name" value="ADH_SHORT"/>
    <property type="match status" value="1"/>
</dbReference>
<evidence type="ECO:0000256" key="1">
    <source>
        <dbReference type="ARBA" id="ARBA00006484"/>
    </source>
</evidence>
<dbReference type="Gene3D" id="3.40.50.720">
    <property type="entry name" value="NAD(P)-binding Rossmann-like Domain"/>
    <property type="match status" value="1"/>
</dbReference>
<dbReference type="PRINTS" id="PR00080">
    <property type="entry name" value="SDRFAMILY"/>
</dbReference>
<evidence type="ECO:0000313" key="6">
    <source>
        <dbReference type="Proteomes" id="UP001224674"/>
    </source>
</evidence>
<keyword evidence="2" id="KW-0560">Oxidoreductase</keyword>
<dbReference type="Pfam" id="PF00106">
    <property type="entry name" value="adh_short"/>
    <property type="match status" value="1"/>
</dbReference>
<dbReference type="PRINTS" id="PR00081">
    <property type="entry name" value="GDHRDH"/>
</dbReference>
<proteinExistence type="inferred from homology"/>
<dbReference type="CDD" id="cd05233">
    <property type="entry name" value="SDR_c"/>
    <property type="match status" value="1"/>
</dbReference>
<comment type="similarity">
    <text evidence="1 3">Belongs to the short-chain dehydrogenases/reductases (SDR) family.</text>
</comment>
<evidence type="ECO:0000256" key="3">
    <source>
        <dbReference type="RuleBase" id="RU000363"/>
    </source>
</evidence>
<accession>A0AAJ6AJ25</accession>
<dbReference type="InterPro" id="IPR057326">
    <property type="entry name" value="KR_dom"/>
</dbReference>
<dbReference type="GO" id="GO:0016491">
    <property type="term" value="F:oxidoreductase activity"/>
    <property type="evidence" value="ECO:0007669"/>
    <property type="project" value="UniProtKB-KW"/>
</dbReference>
<dbReference type="RefSeq" id="WP_158278420.1">
    <property type="nucleotide sequence ID" value="NZ_CP122561.1"/>
</dbReference>
<feature type="domain" description="Ketoreductase" evidence="4">
    <location>
        <begin position="21"/>
        <end position="201"/>
    </location>
</feature>
<evidence type="ECO:0000313" key="5">
    <source>
        <dbReference type="EMBL" id="WGH92942.1"/>
    </source>
</evidence>
<dbReference type="SUPFAM" id="SSF51735">
    <property type="entry name" value="NAD(P)-binding Rossmann-fold domains"/>
    <property type="match status" value="1"/>
</dbReference>
<dbReference type="PIRSF" id="PIRSF000126">
    <property type="entry name" value="11-beta-HSD1"/>
    <property type="match status" value="1"/>
</dbReference>
<protein>
    <submittedName>
        <fullName evidence="5">SDR family NAD(P)-dependent oxidoreductase</fullName>
    </submittedName>
</protein>
<dbReference type="PANTHER" id="PTHR44196">
    <property type="entry name" value="DEHYDROGENASE/REDUCTASE SDR FAMILY MEMBER 7B"/>
    <property type="match status" value="1"/>
</dbReference>
<keyword evidence="6" id="KW-1185">Reference proteome</keyword>
<dbReference type="InterPro" id="IPR002347">
    <property type="entry name" value="SDR_fam"/>
</dbReference>
<dbReference type="Proteomes" id="UP001224674">
    <property type="component" value="Chromosome"/>
</dbReference>
<sequence length="277" mass="29821">MKNTDDRSSTSSYEQASDHAPVALITGASSQLGAAFARHLAAQGYRLVLTSRHLDGLAAVAEDVESRYRVVTETLVADLAEFAGRQRVIDRLVNPRYPVQMLVNNAGVGLAEDFADSDWETEARMIEVNFTAPMHLIHGALPAFLRRGGRIVNVCSIAGLFPDGSYGATKAGLVAFSRWAHARYHADGVNVTALCPGLLDTDFHVNSGVDVSHRPKWSFTEVDQVALEGLAAVHKGEPLCIPGRAAKLLARSAKVLPNRLVASIARKRPLTGSSEQD</sequence>
<dbReference type="InterPro" id="IPR036291">
    <property type="entry name" value="NAD(P)-bd_dom_sf"/>
</dbReference>
<dbReference type="PANTHER" id="PTHR44196:SF2">
    <property type="entry name" value="SHORT-CHAIN DEHYDROGENASE-RELATED"/>
    <property type="match status" value="1"/>
</dbReference>